<accession>C4J6X9</accession>
<dbReference type="EMBL" id="BT086576">
    <property type="protein sequence ID" value="ACR36929.1"/>
    <property type="molecule type" value="mRNA"/>
</dbReference>
<protein>
    <submittedName>
        <fullName evidence="2">Uncharacterized protein</fullName>
    </submittedName>
</protein>
<reference evidence="2" key="1">
    <citation type="journal article" date="2009" name="PLoS Genet.">
        <title>Sequencing, mapping, and analysis of 27,455 maize full-length cDNAs.</title>
        <authorList>
            <person name="Soderlund C."/>
            <person name="Descour A."/>
            <person name="Kudrna D."/>
            <person name="Bomhoff M."/>
            <person name="Boyd L."/>
            <person name="Currie J."/>
            <person name="Angelova A."/>
            <person name="Collura K."/>
            <person name="Wissotski M."/>
            <person name="Ashley E."/>
            <person name="Morrow D."/>
            <person name="Fernandes J."/>
            <person name="Walbot V."/>
            <person name="Yu Y."/>
        </authorList>
    </citation>
    <scope>NUCLEOTIDE SEQUENCE</scope>
    <source>
        <strain evidence="2">B73</strain>
    </source>
</reference>
<proteinExistence type="evidence at transcript level"/>
<reference evidence="2" key="2">
    <citation type="submission" date="2012-06" db="EMBL/GenBank/DDBJ databases">
        <authorList>
            <person name="Yu Y."/>
            <person name="Currie J."/>
            <person name="Lomeli R."/>
            <person name="Angelova A."/>
            <person name="Collura K."/>
            <person name="Wissotski M."/>
            <person name="Campos D."/>
            <person name="Kudrna D."/>
            <person name="Golser W."/>
            <person name="Ashely E."/>
            <person name="Descour A."/>
            <person name="Fernandes J."/>
            <person name="Soderlund C."/>
            <person name="Walbot V."/>
        </authorList>
    </citation>
    <scope>NUCLEOTIDE SEQUENCE</scope>
    <source>
        <strain evidence="2">B73</strain>
    </source>
</reference>
<feature type="compositionally biased region" description="Basic and acidic residues" evidence="1">
    <location>
        <begin position="112"/>
        <end position="126"/>
    </location>
</feature>
<feature type="region of interest" description="Disordered" evidence="1">
    <location>
        <begin position="1"/>
        <end position="149"/>
    </location>
</feature>
<feature type="compositionally biased region" description="Basic and acidic residues" evidence="1">
    <location>
        <begin position="14"/>
        <end position="43"/>
    </location>
</feature>
<name>C4J6X9_MAIZE</name>
<feature type="compositionally biased region" description="Acidic residues" evidence="1">
    <location>
        <begin position="44"/>
        <end position="62"/>
    </location>
</feature>
<evidence type="ECO:0000313" key="2">
    <source>
        <dbReference type="EMBL" id="ACR36929.1"/>
    </source>
</evidence>
<organism evidence="2">
    <name type="scientific">Zea mays</name>
    <name type="common">Maize</name>
    <dbReference type="NCBI Taxonomy" id="4577"/>
    <lineage>
        <taxon>Eukaryota</taxon>
        <taxon>Viridiplantae</taxon>
        <taxon>Streptophyta</taxon>
        <taxon>Embryophyta</taxon>
        <taxon>Tracheophyta</taxon>
        <taxon>Spermatophyta</taxon>
        <taxon>Magnoliopsida</taxon>
        <taxon>Liliopsida</taxon>
        <taxon>Poales</taxon>
        <taxon>Poaceae</taxon>
        <taxon>PACMAD clade</taxon>
        <taxon>Panicoideae</taxon>
        <taxon>Andropogonodae</taxon>
        <taxon>Andropogoneae</taxon>
        <taxon>Tripsacinae</taxon>
        <taxon>Zea</taxon>
    </lineage>
</organism>
<dbReference type="AlphaFoldDB" id="C4J6X9"/>
<evidence type="ECO:0000256" key="1">
    <source>
        <dbReference type="SAM" id="MobiDB-lite"/>
    </source>
</evidence>
<sequence>MDGYLSVEPARGFRQCEHEAELDDGGERGDAEHPPPRPRRLGEGEVDEVGQELAAGDEEAVGADERAADPGGRRLGDVERGGHGGHADAEADEDAAHHELRGARGRRHHRRAREEEGVGHQDRRPPPEPVRGPPADGRADDRAGHRHAHDHFLHGMARSSVSVVCCFSAPIGRD</sequence>
<feature type="compositionally biased region" description="Basic and acidic residues" evidence="1">
    <location>
        <begin position="63"/>
        <end position="102"/>
    </location>
</feature>